<feature type="modified residue" description="Phosphohistidine" evidence="1">
    <location>
        <position position="353"/>
    </location>
</feature>
<dbReference type="PANTHER" id="PTHR28242">
    <property type="entry name" value="PHOSPHORELAY INTERMEDIATE PROTEIN YPD1"/>
    <property type="match status" value="1"/>
</dbReference>
<feature type="region of interest" description="Disordered" evidence="2">
    <location>
        <begin position="196"/>
        <end position="297"/>
    </location>
</feature>
<dbReference type="SMART" id="SM00073">
    <property type="entry name" value="HPT"/>
    <property type="match status" value="1"/>
</dbReference>
<protein>
    <recommendedName>
        <fullName evidence="3">HPt domain-containing protein</fullName>
    </recommendedName>
</protein>
<dbReference type="GO" id="GO:0000160">
    <property type="term" value="P:phosphorelay signal transduction system"/>
    <property type="evidence" value="ECO:0007669"/>
    <property type="project" value="InterPro"/>
</dbReference>
<dbReference type="GO" id="GO:0043424">
    <property type="term" value="F:protein histidine kinase binding"/>
    <property type="evidence" value="ECO:0007669"/>
    <property type="project" value="InterPro"/>
</dbReference>
<dbReference type="EMBL" id="PUHQ01000003">
    <property type="protein sequence ID" value="KAG0666847.1"/>
    <property type="molecule type" value="Genomic_DNA"/>
</dbReference>
<dbReference type="InterPro" id="IPR036641">
    <property type="entry name" value="HPT_dom_sf"/>
</dbReference>
<comment type="caution">
    <text evidence="4">The sequence shown here is derived from an EMBL/GenBank/DDBJ whole genome shotgun (WGS) entry which is preliminary data.</text>
</comment>
<evidence type="ECO:0000259" key="3">
    <source>
        <dbReference type="PROSITE" id="PS50894"/>
    </source>
</evidence>
<evidence type="ECO:0000256" key="2">
    <source>
        <dbReference type="SAM" id="MobiDB-lite"/>
    </source>
</evidence>
<dbReference type="GO" id="GO:0005737">
    <property type="term" value="C:cytoplasm"/>
    <property type="evidence" value="ECO:0007669"/>
    <property type="project" value="TreeGrafter"/>
</dbReference>
<evidence type="ECO:0000313" key="5">
    <source>
        <dbReference type="Proteomes" id="UP000777482"/>
    </source>
</evidence>
<feature type="compositionally biased region" description="Low complexity" evidence="2">
    <location>
        <begin position="199"/>
        <end position="261"/>
    </location>
</feature>
<evidence type="ECO:0000256" key="1">
    <source>
        <dbReference type="PROSITE-ProRule" id="PRU00110"/>
    </source>
</evidence>
<name>A0A9P6W9G6_RHOMI</name>
<dbReference type="OrthoDB" id="1673781at2759"/>
<keyword evidence="1" id="KW-0597">Phosphoprotein</keyword>
<dbReference type="InterPro" id="IPR045871">
    <property type="entry name" value="AHP1-5/YPD1"/>
</dbReference>
<accession>A0A9P6W9G6</accession>
<dbReference type="PROSITE" id="PS50894">
    <property type="entry name" value="HPT"/>
    <property type="match status" value="1"/>
</dbReference>
<dbReference type="GO" id="GO:0009927">
    <property type="term" value="F:histidine phosphotransfer kinase activity"/>
    <property type="evidence" value="ECO:0007669"/>
    <property type="project" value="InterPro"/>
</dbReference>
<gene>
    <name evidence="4" type="ORF">C6P46_003557</name>
</gene>
<evidence type="ECO:0000313" key="4">
    <source>
        <dbReference type="EMBL" id="KAG0666847.1"/>
    </source>
</evidence>
<keyword evidence="5" id="KW-1185">Reference proteome</keyword>
<dbReference type="PANTHER" id="PTHR28242:SF52">
    <property type="entry name" value="PHOSPHORELAY INTERMEDIATE PROTEIN YPD1"/>
    <property type="match status" value="1"/>
</dbReference>
<organism evidence="4 5">
    <name type="scientific">Rhodotorula mucilaginosa</name>
    <name type="common">Yeast</name>
    <name type="synonym">Rhodotorula rubra</name>
    <dbReference type="NCBI Taxonomy" id="5537"/>
    <lineage>
        <taxon>Eukaryota</taxon>
        <taxon>Fungi</taxon>
        <taxon>Dikarya</taxon>
        <taxon>Basidiomycota</taxon>
        <taxon>Pucciniomycotina</taxon>
        <taxon>Microbotryomycetes</taxon>
        <taxon>Sporidiobolales</taxon>
        <taxon>Sporidiobolaceae</taxon>
        <taxon>Rhodotorula</taxon>
    </lineage>
</organism>
<dbReference type="SUPFAM" id="SSF47226">
    <property type="entry name" value="Histidine-containing phosphotransfer domain, HPT domain"/>
    <property type="match status" value="1"/>
</dbReference>
<dbReference type="Proteomes" id="UP000777482">
    <property type="component" value="Unassembled WGS sequence"/>
</dbReference>
<dbReference type="Gene3D" id="1.20.120.160">
    <property type="entry name" value="HPT domain"/>
    <property type="match status" value="1"/>
</dbReference>
<reference evidence="4 5" key="1">
    <citation type="submission" date="2020-11" db="EMBL/GenBank/DDBJ databases">
        <title>Kefir isolates.</title>
        <authorList>
            <person name="Marcisauskas S."/>
            <person name="Kim Y."/>
            <person name="Blasche S."/>
        </authorList>
    </citation>
    <scope>NUCLEOTIDE SEQUENCE [LARGE SCALE GENOMIC DNA]</scope>
    <source>
        <strain evidence="4 5">KR</strain>
    </source>
</reference>
<dbReference type="GO" id="GO:0005634">
    <property type="term" value="C:nucleus"/>
    <property type="evidence" value="ECO:0007669"/>
    <property type="project" value="TreeGrafter"/>
</dbReference>
<feature type="domain" description="HPt" evidence="3">
    <location>
        <begin position="314"/>
        <end position="420"/>
    </location>
</feature>
<dbReference type="InterPro" id="IPR008207">
    <property type="entry name" value="Sig_transdc_His_kin_Hpt_dom"/>
</dbReference>
<sequence length="422" mass="44281">MVAERPFVRAIHYSYSACITATRRSLARSSGPIAATALVCVHATAICFSELEDGPWPTVSGIPPGQAIAGGSPFVGAAMAPVVGCEECLFPAPSSGGQHRCAAAAAAEEAGTAAEAAATLYSVKLSADAKHRPAEDKQRFEAPLLTLLHSQPSLYSCLHLPISLRAREKGSRRPVGKHEIRLVRGTVEAGPVHMQAMGTDSNDQAAASATSNSQTAAAPASSTQPALSPSSTASSHPAPTPADSVAAAKGAAPTAAPAASSGGAGEGKAPGNDGDASAASDQQRDEDELLGTETDEVVDMEVFDQLLEIDDDDDREFSKSLAYDYIQQADTTIDQIKEALETRDLEVLSARGHFLKGSSAALGLRRVQHSCEALQHFGKCLDAHGEGPECDDDEALRRCRILLGRLVREQKDAKEWLENFFK</sequence>
<dbReference type="AlphaFoldDB" id="A0A9P6W9G6"/>
<proteinExistence type="predicted"/>
<dbReference type="Pfam" id="PF01627">
    <property type="entry name" value="Hpt"/>
    <property type="match status" value="1"/>
</dbReference>
<feature type="compositionally biased region" description="Acidic residues" evidence="2">
    <location>
        <begin position="284"/>
        <end position="297"/>
    </location>
</feature>
<dbReference type="CDD" id="cd00088">
    <property type="entry name" value="HPT"/>
    <property type="match status" value="1"/>
</dbReference>